<sequence length="159" mass="17740">MDNPIQPLTQINTDEKWMTLAFRQAKLAEEIDEVPVGAVLVQNEQLITQAHNQPISNNDPTAHAEIQLLRQAGKKLNNYRLPNTVLYVTLEPCTMCLGAMIHARVSRVVFGAYDVKTGVCGSCQDLSNSACFNHTIEVEGGILAGECKDLLQQFFKRRR</sequence>
<evidence type="ECO:0000256" key="1">
    <source>
        <dbReference type="ARBA" id="ARBA00001947"/>
    </source>
</evidence>
<dbReference type="EC" id="3.5.4.33" evidence="4"/>
<evidence type="ECO:0000256" key="10">
    <source>
        <dbReference type="ARBA" id="ARBA00048045"/>
    </source>
</evidence>
<evidence type="ECO:0000256" key="8">
    <source>
        <dbReference type="ARBA" id="ARBA00022801"/>
    </source>
</evidence>
<dbReference type="InterPro" id="IPR002125">
    <property type="entry name" value="CMP_dCMP_dom"/>
</dbReference>
<evidence type="ECO:0000259" key="11">
    <source>
        <dbReference type="PROSITE" id="PS51747"/>
    </source>
</evidence>
<evidence type="ECO:0000256" key="4">
    <source>
        <dbReference type="ARBA" id="ARBA00012740"/>
    </source>
</evidence>
<dbReference type="AlphaFoldDB" id="A0A1W1E0D2"/>
<accession>A0A1W1E0D2</accession>
<dbReference type="SUPFAM" id="SSF53927">
    <property type="entry name" value="Cytidine deaminase-like"/>
    <property type="match status" value="1"/>
</dbReference>
<dbReference type="FunFam" id="3.40.140.10:FF:000005">
    <property type="entry name" value="tRNA-specific adenosine deaminase"/>
    <property type="match status" value="1"/>
</dbReference>
<keyword evidence="8 12" id="KW-0378">Hydrolase</keyword>
<dbReference type="PROSITE" id="PS00903">
    <property type="entry name" value="CYT_DCMP_DEAMINASES_1"/>
    <property type="match status" value="1"/>
</dbReference>
<dbReference type="InterPro" id="IPR028883">
    <property type="entry name" value="tRNA_aden_deaminase"/>
</dbReference>
<name>A0A1W1E0D2_9ZZZZ</name>
<dbReference type="CDD" id="cd01285">
    <property type="entry name" value="nucleoside_deaminase"/>
    <property type="match status" value="1"/>
</dbReference>
<dbReference type="InterPro" id="IPR058535">
    <property type="entry name" value="MafB19-deam"/>
</dbReference>
<keyword evidence="6" id="KW-0819">tRNA processing</keyword>
<proteinExistence type="inferred from homology"/>
<dbReference type="InterPro" id="IPR016193">
    <property type="entry name" value="Cytidine_deaminase-like"/>
</dbReference>
<evidence type="ECO:0000256" key="7">
    <source>
        <dbReference type="ARBA" id="ARBA00022723"/>
    </source>
</evidence>
<evidence type="ECO:0000256" key="9">
    <source>
        <dbReference type="ARBA" id="ARBA00022833"/>
    </source>
</evidence>
<dbReference type="PANTHER" id="PTHR11079">
    <property type="entry name" value="CYTOSINE DEAMINASE FAMILY MEMBER"/>
    <property type="match status" value="1"/>
</dbReference>
<protein>
    <recommendedName>
        <fullName evidence="5">tRNA-specific adenosine deaminase 2</fullName>
        <ecNumber evidence="4">3.5.4.33</ecNumber>
    </recommendedName>
</protein>
<dbReference type="GO" id="GO:0008270">
    <property type="term" value="F:zinc ion binding"/>
    <property type="evidence" value="ECO:0007669"/>
    <property type="project" value="InterPro"/>
</dbReference>
<evidence type="ECO:0000256" key="5">
    <source>
        <dbReference type="ARBA" id="ARBA00019216"/>
    </source>
</evidence>
<evidence type="ECO:0000256" key="3">
    <source>
        <dbReference type="ARBA" id="ARBA00011738"/>
    </source>
</evidence>
<comment type="similarity">
    <text evidence="2">Belongs to the cytidine and deoxycytidylate deaminase family. ADAT2 subfamily.</text>
</comment>
<organism evidence="12">
    <name type="scientific">hydrothermal vent metagenome</name>
    <dbReference type="NCBI Taxonomy" id="652676"/>
    <lineage>
        <taxon>unclassified sequences</taxon>
        <taxon>metagenomes</taxon>
        <taxon>ecological metagenomes</taxon>
    </lineage>
</organism>
<feature type="domain" description="CMP/dCMP-type deaminase" evidence="11">
    <location>
        <begin position="12"/>
        <end position="133"/>
    </location>
</feature>
<dbReference type="GO" id="GO:0002100">
    <property type="term" value="P:tRNA wobble adenosine to inosine editing"/>
    <property type="evidence" value="ECO:0007669"/>
    <property type="project" value="InterPro"/>
</dbReference>
<comment type="catalytic activity">
    <reaction evidence="10">
        <text>adenosine(34) in tRNA + H2O + H(+) = inosine(34) in tRNA + NH4(+)</text>
        <dbReference type="Rhea" id="RHEA:43168"/>
        <dbReference type="Rhea" id="RHEA-COMP:10373"/>
        <dbReference type="Rhea" id="RHEA-COMP:10374"/>
        <dbReference type="ChEBI" id="CHEBI:15377"/>
        <dbReference type="ChEBI" id="CHEBI:15378"/>
        <dbReference type="ChEBI" id="CHEBI:28938"/>
        <dbReference type="ChEBI" id="CHEBI:74411"/>
        <dbReference type="ChEBI" id="CHEBI:82852"/>
        <dbReference type="EC" id="3.5.4.33"/>
    </reaction>
</comment>
<keyword evidence="9" id="KW-0862">Zinc</keyword>
<evidence type="ECO:0000313" key="12">
    <source>
        <dbReference type="EMBL" id="SFV87409.1"/>
    </source>
</evidence>
<dbReference type="NCBIfam" id="NF008113">
    <property type="entry name" value="PRK10860.1"/>
    <property type="match status" value="1"/>
</dbReference>
<dbReference type="PROSITE" id="PS51747">
    <property type="entry name" value="CYT_DCMP_DEAMINASES_2"/>
    <property type="match status" value="1"/>
</dbReference>
<keyword evidence="7" id="KW-0479">Metal-binding</keyword>
<dbReference type="Gene3D" id="3.40.140.10">
    <property type="entry name" value="Cytidine Deaminase, domain 2"/>
    <property type="match status" value="1"/>
</dbReference>
<reference evidence="12" key="1">
    <citation type="submission" date="2016-10" db="EMBL/GenBank/DDBJ databases">
        <authorList>
            <person name="de Groot N.N."/>
        </authorList>
    </citation>
    <scope>NUCLEOTIDE SEQUENCE</scope>
</reference>
<dbReference type="EMBL" id="FPHZ01000009">
    <property type="protein sequence ID" value="SFV87409.1"/>
    <property type="molecule type" value="Genomic_DNA"/>
</dbReference>
<dbReference type="Pfam" id="PF14437">
    <property type="entry name" value="MafB19-deam"/>
    <property type="match status" value="1"/>
</dbReference>
<gene>
    <name evidence="12" type="ORF">MNB_SUP05-SYMBIONT-5-665</name>
</gene>
<evidence type="ECO:0000256" key="6">
    <source>
        <dbReference type="ARBA" id="ARBA00022694"/>
    </source>
</evidence>
<evidence type="ECO:0000256" key="2">
    <source>
        <dbReference type="ARBA" id="ARBA00010669"/>
    </source>
</evidence>
<dbReference type="GO" id="GO:0052717">
    <property type="term" value="F:tRNA-specific adenosine-34 deaminase activity"/>
    <property type="evidence" value="ECO:0007669"/>
    <property type="project" value="UniProtKB-EC"/>
</dbReference>
<dbReference type="HAMAP" id="MF_00972">
    <property type="entry name" value="tRNA_aden_deaminase"/>
    <property type="match status" value="1"/>
</dbReference>
<comment type="subunit">
    <text evidence="3">Homodimer.</text>
</comment>
<dbReference type="InterPro" id="IPR016192">
    <property type="entry name" value="APOBEC/CMP_deaminase_Zn-bd"/>
</dbReference>
<comment type="cofactor">
    <cofactor evidence="1">
        <name>Zn(2+)</name>
        <dbReference type="ChEBI" id="CHEBI:29105"/>
    </cofactor>
</comment>
<dbReference type="PANTHER" id="PTHR11079:SF202">
    <property type="entry name" value="TRNA-SPECIFIC ADENOSINE DEAMINASE"/>
    <property type="match status" value="1"/>
</dbReference>